<dbReference type="AlphaFoldDB" id="A0A370GA38"/>
<dbReference type="Proteomes" id="UP000254720">
    <property type="component" value="Unassembled WGS sequence"/>
</dbReference>
<evidence type="ECO:0000256" key="1">
    <source>
        <dbReference type="SAM" id="SignalP"/>
    </source>
</evidence>
<evidence type="ECO:0000313" key="2">
    <source>
        <dbReference type="EMBL" id="RDI40060.1"/>
    </source>
</evidence>
<gene>
    <name evidence="2" type="ORF">C8D86_12410</name>
</gene>
<protein>
    <submittedName>
        <fullName evidence="2">Uncharacterized protein</fullName>
    </submittedName>
</protein>
<sequence length="137" mass="15608">MKVFAAFVIFILTLHPIFAFAHQNLFLTVNFKYQQRTSNGSFEQHAIRHTLKTTTHNHQWTAIHAKPYNQLNQLLLLTKIEKAGSQDVTMRFLVLDTGMKPNIISAPKLAMRYGQKAELTVDDSDKKIELGVIAVTK</sequence>
<organism evidence="2 3">
    <name type="scientific">Aquicella lusitana</name>
    <dbReference type="NCBI Taxonomy" id="254246"/>
    <lineage>
        <taxon>Bacteria</taxon>
        <taxon>Pseudomonadati</taxon>
        <taxon>Pseudomonadota</taxon>
        <taxon>Gammaproteobacteria</taxon>
        <taxon>Legionellales</taxon>
        <taxon>Coxiellaceae</taxon>
        <taxon>Aquicella</taxon>
    </lineage>
</organism>
<feature type="signal peptide" evidence="1">
    <location>
        <begin position="1"/>
        <end position="21"/>
    </location>
</feature>
<feature type="chain" id="PRO_5016984713" evidence="1">
    <location>
        <begin position="22"/>
        <end position="137"/>
    </location>
</feature>
<dbReference type="RefSeq" id="WP_114835125.1">
    <property type="nucleotide sequence ID" value="NZ_LR699114.1"/>
</dbReference>
<keyword evidence="1" id="KW-0732">Signal</keyword>
<comment type="caution">
    <text evidence="2">The sequence shown here is derived from an EMBL/GenBank/DDBJ whole genome shotgun (WGS) entry which is preliminary data.</text>
</comment>
<keyword evidence="3" id="KW-1185">Reference proteome</keyword>
<name>A0A370GA38_9COXI</name>
<dbReference type="EMBL" id="QQAX01000024">
    <property type="protein sequence ID" value="RDI40060.1"/>
    <property type="molecule type" value="Genomic_DNA"/>
</dbReference>
<reference evidence="2 3" key="1">
    <citation type="submission" date="2018-07" db="EMBL/GenBank/DDBJ databases">
        <title>Genomic Encyclopedia of Type Strains, Phase IV (KMG-IV): sequencing the most valuable type-strain genomes for metagenomic binning, comparative biology and taxonomic classification.</title>
        <authorList>
            <person name="Goeker M."/>
        </authorList>
    </citation>
    <scope>NUCLEOTIDE SEQUENCE [LARGE SCALE GENOMIC DNA]</scope>
    <source>
        <strain evidence="2 3">DSM 16500</strain>
    </source>
</reference>
<proteinExistence type="predicted"/>
<evidence type="ECO:0000313" key="3">
    <source>
        <dbReference type="Proteomes" id="UP000254720"/>
    </source>
</evidence>
<accession>A0A370GA38</accession>